<dbReference type="RefSeq" id="WP_099477738.1">
    <property type="nucleotide sequence ID" value="NZ_CP016809.1"/>
</dbReference>
<reference evidence="1" key="1">
    <citation type="submission" date="2016-08" db="EMBL/GenBank/DDBJ databases">
        <title>Complete Genome Seqeunce of Paenibacillus sp. nov. IHBB 9852 from high altitute lake of Indian trans-Himalayas.</title>
        <authorList>
            <person name="Kiran S."/>
            <person name="Swarnkar M.K."/>
            <person name="Rana A."/>
            <person name="Tewari R."/>
            <person name="Gulati A."/>
        </authorList>
    </citation>
    <scope>NUCLEOTIDE SEQUENCE [LARGE SCALE GENOMIC DNA]</scope>
    <source>
        <strain evidence="1">IHBB 9852</strain>
    </source>
</reference>
<dbReference type="AlphaFoldDB" id="A0A1B2DZX5"/>
<dbReference type="Gene3D" id="2.30.110.10">
    <property type="entry name" value="Electron Transport, Fmn-binding Protein, Chain A"/>
    <property type="match status" value="1"/>
</dbReference>
<organism evidence="1">
    <name type="scientific">Paenibacillus ihbetae</name>
    <dbReference type="NCBI Taxonomy" id="1870820"/>
    <lineage>
        <taxon>Bacteria</taxon>
        <taxon>Bacillati</taxon>
        <taxon>Bacillota</taxon>
        <taxon>Bacilli</taxon>
        <taxon>Bacillales</taxon>
        <taxon>Paenibacillaceae</taxon>
        <taxon>Paenibacillus</taxon>
    </lineage>
</organism>
<dbReference type="EMBL" id="CP016809">
    <property type="protein sequence ID" value="ANY73243.1"/>
    <property type="molecule type" value="Genomic_DNA"/>
</dbReference>
<dbReference type="KEGG" id="pib:BBD41_11970"/>
<dbReference type="InterPro" id="IPR012349">
    <property type="entry name" value="Split_barrel_FMN-bd"/>
</dbReference>
<accession>A0A1B2DZX5</accession>
<evidence type="ECO:0000313" key="1">
    <source>
        <dbReference type="EMBL" id="ANY73243.1"/>
    </source>
</evidence>
<proteinExistence type="predicted"/>
<gene>
    <name evidence="1" type="ORF">BBD41_11970</name>
</gene>
<sequence>MTQRALISEGLCQWLNGRELESKQHVAMMLLTVTEDLWPHTAMVSAGEVLALTRSTIRIALWPGTVTTGNILRSGQATLVAIHEGAAHYVRLALRALPDVQDSRHPRQRFSAEVVAVREDRAKYADILSAVTIRLHNSNDVLERWRETLLELRQ</sequence>
<dbReference type="SUPFAM" id="SSF50475">
    <property type="entry name" value="FMN-binding split barrel"/>
    <property type="match status" value="1"/>
</dbReference>
<name>A0A1B2DZX5_9BACL</name>
<protein>
    <recommendedName>
        <fullName evidence="2">Pyridoxamine 5'-phosphate oxidase putative domain-containing protein</fullName>
    </recommendedName>
</protein>
<evidence type="ECO:0008006" key="2">
    <source>
        <dbReference type="Google" id="ProtNLM"/>
    </source>
</evidence>